<accession>A0ABP4S376</accession>
<comment type="caution">
    <text evidence="4">The sequence shown here is derived from an EMBL/GenBank/DDBJ whole genome shotgun (WGS) entry which is preliminary data.</text>
</comment>
<organism evidence="4 5">
    <name type="scientific">Kribbella yunnanensis</name>
    <dbReference type="NCBI Taxonomy" id="190194"/>
    <lineage>
        <taxon>Bacteria</taxon>
        <taxon>Bacillati</taxon>
        <taxon>Actinomycetota</taxon>
        <taxon>Actinomycetes</taxon>
        <taxon>Propionibacteriales</taxon>
        <taxon>Kribbellaceae</taxon>
        <taxon>Kribbella</taxon>
    </lineage>
</organism>
<keyword evidence="5" id="KW-1185">Reference proteome</keyword>
<dbReference type="EMBL" id="BAAANF010000002">
    <property type="protein sequence ID" value="GAA1665147.1"/>
    <property type="molecule type" value="Genomic_DNA"/>
</dbReference>
<protein>
    <submittedName>
        <fullName evidence="4">GNAT family N-acetyltransferase</fullName>
    </submittedName>
</protein>
<proteinExistence type="predicted"/>
<gene>
    <name evidence="4" type="ORF">GCM10009745_03720</name>
</gene>
<dbReference type="PANTHER" id="PTHR43877">
    <property type="entry name" value="AMINOALKYLPHOSPHONATE N-ACETYLTRANSFERASE-RELATED-RELATED"/>
    <property type="match status" value="1"/>
</dbReference>
<evidence type="ECO:0000259" key="3">
    <source>
        <dbReference type="PROSITE" id="PS51186"/>
    </source>
</evidence>
<keyword evidence="2" id="KW-0012">Acyltransferase</keyword>
<evidence type="ECO:0000313" key="5">
    <source>
        <dbReference type="Proteomes" id="UP001500280"/>
    </source>
</evidence>
<sequence length="171" mass="18350">MTSRLGDDGEMSEAKIRWAEATDDAALLEIELTSWDGLSGFPSYLEKMGDTFFGRSGPEAHLVAEDDGVVVGYLRLEDKYPFPEGAGVLAINGLAVAPAARGRGVAGALLTAASEEARSRGARKLSLHVFGSNTAARRLYERHGYVVEATHTDEFVVEGKPVDDLVLARIL</sequence>
<feature type="domain" description="N-acetyltransferase" evidence="3">
    <location>
        <begin position="14"/>
        <end position="163"/>
    </location>
</feature>
<dbReference type="SUPFAM" id="SSF55729">
    <property type="entry name" value="Acyl-CoA N-acyltransferases (Nat)"/>
    <property type="match status" value="1"/>
</dbReference>
<dbReference type="Gene3D" id="3.40.630.30">
    <property type="match status" value="1"/>
</dbReference>
<reference evidence="5" key="1">
    <citation type="journal article" date="2019" name="Int. J. Syst. Evol. Microbiol.">
        <title>The Global Catalogue of Microorganisms (GCM) 10K type strain sequencing project: providing services to taxonomists for standard genome sequencing and annotation.</title>
        <authorList>
            <consortium name="The Broad Institute Genomics Platform"/>
            <consortium name="The Broad Institute Genome Sequencing Center for Infectious Disease"/>
            <person name="Wu L."/>
            <person name="Ma J."/>
        </authorList>
    </citation>
    <scope>NUCLEOTIDE SEQUENCE [LARGE SCALE GENOMIC DNA]</scope>
    <source>
        <strain evidence="5">JCM 14307</strain>
    </source>
</reference>
<dbReference type="PANTHER" id="PTHR43877:SF2">
    <property type="entry name" value="AMINOALKYLPHOSPHONATE N-ACETYLTRANSFERASE-RELATED"/>
    <property type="match status" value="1"/>
</dbReference>
<evidence type="ECO:0000256" key="2">
    <source>
        <dbReference type="ARBA" id="ARBA00023315"/>
    </source>
</evidence>
<dbReference type="InterPro" id="IPR016181">
    <property type="entry name" value="Acyl_CoA_acyltransferase"/>
</dbReference>
<dbReference type="Proteomes" id="UP001500280">
    <property type="component" value="Unassembled WGS sequence"/>
</dbReference>
<evidence type="ECO:0000313" key="4">
    <source>
        <dbReference type="EMBL" id="GAA1665147.1"/>
    </source>
</evidence>
<keyword evidence="1" id="KW-0808">Transferase</keyword>
<name>A0ABP4S376_9ACTN</name>
<dbReference type="Pfam" id="PF00583">
    <property type="entry name" value="Acetyltransf_1"/>
    <property type="match status" value="1"/>
</dbReference>
<evidence type="ECO:0000256" key="1">
    <source>
        <dbReference type="ARBA" id="ARBA00022679"/>
    </source>
</evidence>
<dbReference type="PROSITE" id="PS51186">
    <property type="entry name" value="GNAT"/>
    <property type="match status" value="1"/>
</dbReference>
<dbReference type="InterPro" id="IPR000182">
    <property type="entry name" value="GNAT_dom"/>
</dbReference>
<dbReference type="InterPro" id="IPR050832">
    <property type="entry name" value="Bact_Acetyltransf"/>
</dbReference>
<dbReference type="CDD" id="cd04301">
    <property type="entry name" value="NAT_SF"/>
    <property type="match status" value="1"/>
</dbReference>